<comment type="caution">
    <text evidence="1">The sequence shown here is derived from an EMBL/GenBank/DDBJ whole genome shotgun (WGS) entry which is preliminary data.</text>
</comment>
<dbReference type="RefSeq" id="WP_005424106.1">
    <property type="nucleotide sequence ID" value="NZ_JH584330.1"/>
</dbReference>
<organism evidence="1 2">
    <name type="scientific">Aliivibrio fischeri SR5</name>
    <dbReference type="NCBI Taxonomy" id="1088719"/>
    <lineage>
        <taxon>Bacteria</taxon>
        <taxon>Pseudomonadati</taxon>
        <taxon>Pseudomonadota</taxon>
        <taxon>Gammaproteobacteria</taxon>
        <taxon>Vibrionales</taxon>
        <taxon>Vibrionaceae</taxon>
        <taxon>Aliivibrio</taxon>
    </lineage>
</organism>
<name>A0AAV3EM98_ALIFS</name>
<accession>A0AAV3EM98</accession>
<dbReference type="AlphaFoldDB" id="A0AAV3EM98"/>
<evidence type="ECO:0000313" key="2">
    <source>
        <dbReference type="Proteomes" id="UP000004521"/>
    </source>
</evidence>
<evidence type="ECO:0000313" key="1">
    <source>
        <dbReference type="EMBL" id="EHN67945.1"/>
    </source>
</evidence>
<dbReference type="EMBL" id="AHIH01000016">
    <property type="protein sequence ID" value="EHN67945.1"/>
    <property type="molecule type" value="Genomic_DNA"/>
</dbReference>
<gene>
    <name evidence="1" type="ORF">VFSR5_2762</name>
</gene>
<proteinExistence type="predicted"/>
<protein>
    <submittedName>
        <fullName evidence="1">Uncharacterized protein</fullName>
    </submittedName>
</protein>
<dbReference type="Proteomes" id="UP000004521">
    <property type="component" value="Unassembled WGS sequence"/>
</dbReference>
<reference evidence="1 2" key="1">
    <citation type="journal article" date="2012" name="J. Bacteriol.">
        <title>Draft Genome Sequence of Vibrio fischeri SR5, a Strain Isolated from the Light Organ of the Mediterranean Squid Sepiola robusta.</title>
        <authorList>
            <person name="Gyllborg M.C."/>
            <person name="Sahl J.W."/>
            <person name="Cronin D.C.III."/>
            <person name="Rasko D.A."/>
            <person name="Mandel M.J."/>
        </authorList>
    </citation>
    <scope>NUCLEOTIDE SEQUENCE [LARGE SCALE GENOMIC DNA]</scope>
    <source>
        <strain evidence="1 2">SR5</strain>
    </source>
</reference>
<sequence length="164" mass="18560">MEDFAKVVKEYTAWKASINECLINSYDDIVSLVRGSFGQDTFIETVVDNNSTWKVIKKGIIVNADPSGQGYLIWFFHNDNFYLIEKPGKGNNLNITPIFYNNVGIILQSARQLRANSENEVDFLLMLAEWSEVVIPHLKEKMANAPASKVTDRINQLTQAFPSV</sequence>